<gene>
    <name evidence="2" type="ORF">E1284_23130</name>
</gene>
<evidence type="ECO:0000313" key="2">
    <source>
        <dbReference type="EMBL" id="TDC12515.1"/>
    </source>
</evidence>
<dbReference type="Proteomes" id="UP000295431">
    <property type="component" value="Unassembled WGS sequence"/>
</dbReference>
<sequence>MTAVMLVGDLPATGVLRQVGAIRVTTPSADAAPLFVDQVIRALRTHGAVVVLYPSWKADPAVRLLRLLRGVVQTDRVACVPLDLPPVALSLVADQLAHVAATAAPGVVAGLAPYLAAEVCAGARLTSVAHLDHVKTGLGAHVSSYLPGGAFSVLASPVGDIHRITSARPVQEFARRPGPPVLMLVAQQGGELTWIQQSLAPALGAVSVTPIAVQPLSAEFWGVRKYTEFVAFSGNPHALSWVLSAVPYRPCPWCGESTAAEICPFCGAMRPPADRPAERTRPAEGARPPRPEPPAEFGRAPAEPPLPRATSATRPPQRPPAPASA</sequence>
<dbReference type="EMBL" id="SMJW01000125">
    <property type="protein sequence ID" value="TDC12515.1"/>
    <property type="molecule type" value="Genomic_DNA"/>
</dbReference>
<feature type="region of interest" description="Disordered" evidence="1">
    <location>
        <begin position="272"/>
        <end position="325"/>
    </location>
</feature>
<feature type="compositionally biased region" description="Basic and acidic residues" evidence="1">
    <location>
        <begin position="272"/>
        <end position="290"/>
    </location>
</feature>
<accession>A0A4R4NSW6</accession>
<keyword evidence="3" id="KW-1185">Reference proteome</keyword>
<dbReference type="RefSeq" id="WP_131942227.1">
    <property type="nucleotide sequence ID" value="NZ_SMJW01000125.1"/>
</dbReference>
<dbReference type="AlphaFoldDB" id="A0A4R4NSW6"/>
<protein>
    <submittedName>
        <fullName evidence="2">Uncharacterized protein</fullName>
    </submittedName>
</protein>
<comment type="caution">
    <text evidence="2">The sequence shown here is derived from an EMBL/GenBank/DDBJ whole genome shotgun (WGS) entry which is preliminary data.</text>
</comment>
<evidence type="ECO:0000256" key="1">
    <source>
        <dbReference type="SAM" id="MobiDB-lite"/>
    </source>
</evidence>
<proteinExistence type="predicted"/>
<name>A0A4R4NSW6_9ACTN</name>
<dbReference type="OrthoDB" id="4281577at2"/>
<organism evidence="2 3">
    <name type="scientific">Actinomadura bangladeshensis</name>
    <dbReference type="NCBI Taxonomy" id="453573"/>
    <lineage>
        <taxon>Bacteria</taxon>
        <taxon>Bacillati</taxon>
        <taxon>Actinomycetota</taxon>
        <taxon>Actinomycetes</taxon>
        <taxon>Streptosporangiales</taxon>
        <taxon>Thermomonosporaceae</taxon>
        <taxon>Actinomadura</taxon>
    </lineage>
</organism>
<feature type="compositionally biased region" description="Pro residues" evidence="1">
    <location>
        <begin position="316"/>
        <end position="325"/>
    </location>
</feature>
<evidence type="ECO:0000313" key="3">
    <source>
        <dbReference type="Proteomes" id="UP000295431"/>
    </source>
</evidence>
<reference evidence="2 3" key="1">
    <citation type="submission" date="2019-03" db="EMBL/GenBank/DDBJ databases">
        <title>Draft genome sequences of novel Actinobacteria.</title>
        <authorList>
            <person name="Sahin N."/>
            <person name="Ay H."/>
            <person name="Saygin H."/>
        </authorList>
    </citation>
    <scope>NUCLEOTIDE SEQUENCE [LARGE SCALE GENOMIC DNA]</scope>
    <source>
        <strain evidence="2 3">DSM 45347</strain>
    </source>
</reference>
<feature type="non-terminal residue" evidence="2">
    <location>
        <position position="325"/>
    </location>
</feature>